<dbReference type="GO" id="GO:0005615">
    <property type="term" value="C:extracellular space"/>
    <property type="evidence" value="ECO:0007669"/>
    <property type="project" value="TreeGrafter"/>
</dbReference>
<dbReference type="GO" id="GO:0045087">
    <property type="term" value="P:innate immune response"/>
    <property type="evidence" value="ECO:0007669"/>
    <property type="project" value="TreeGrafter"/>
</dbReference>
<dbReference type="GO" id="GO:0004867">
    <property type="term" value="F:serine-type endopeptidase inhibitor activity"/>
    <property type="evidence" value="ECO:0007669"/>
    <property type="project" value="TreeGrafter"/>
</dbReference>
<dbReference type="Pfam" id="PF00095">
    <property type="entry name" value="WAP"/>
    <property type="match status" value="3"/>
</dbReference>
<dbReference type="InterPro" id="IPR050514">
    <property type="entry name" value="WAP_four-disulfide_core"/>
</dbReference>
<dbReference type="SMART" id="SM00217">
    <property type="entry name" value="WAP"/>
    <property type="match status" value="3"/>
</dbReference>
<keyword evidence="3" id="KW-1185">Reference proteome</keyword>
<sequence length="155" mass="16859">MTTVPVPGSMMAVRPGECPPERYYKLKESGYQDCVNDEDCDEGLKCCTDNGSKLCKPPDKEKDGKCPESAPITERCTDMCSSDSECPSTSKCCFTQCGKECVPDFGEKDGACEMKDVATCIWAQRSLCTKDGGCWSNRKCCPNGCARRCLNPVSG</sequence>
<proteinExistence type="predicted"/>
<comment type="caution">
    <text evidence="2">The sequence shown here is derived from an EMBL/GenBank/DDBJ whole genome shotgun (WGS) entry which is preliminary data.</text>
</comment>
<dbReference type="PANTHER" id="PTHR19441">
    <property type="entry name" value="WHEY ACDIC PROTEIN WAP"/>
    <property type="match status" value="1"/>
</dbReference>
<dbReference type="PANTHER" id="PTHR19441:SF98">
    <property type="entry name" value="WAP DOMAIN-CONTAINING PROTEIN"/>
    <property type="match status" value="1"/>
</dbReference>
<reference evidence="2" key="1">
    <citation type="thesis" date="2020" institute="ProQuest LLC" country="789 East Eisenhower Parkway, Ann Arbor, MI, USA">
        <title>Comparative Genomics and Chromosome Evolution.</title>
        <authorList>
            <person name="Mudd A.B."/>
        </authorList>
    </citation>
    <scope>NUCLEOTIDE SEQUENCE</scope>
    <source>
        <strain evidence="2">237g6f4</strain>
        <tissue evidence="2">Blood</tissue>
    </source>
</reference>
<organism evidence="2 3">
    <name type="scientific">Engystomops pustulosus</name>
    <name type="common">Tungara frog</name>
    <name type="synonym">Physalaemus pustulosus</name>
    <dbReference type="NCBI Taxonomy" id="76066"/>
    <lineage>
        <taxon>Eukaryota</taxon>
        <taxon>Metazoa</taxon>
        <taxon>Chordata</taxon>
        <taxon>Craniata</taxon>
        <taxon>Vertebrata</taxon>
        <taxon>Euteleostomi</taxon>
        <taxon>Amphibia</taxon>
        <taxon>Batrachia</taxon>
        <taxon>Anura</taxon>
        <taxon>Neobatrachia</taxon>
        <taxon>Hyloidea</taxon>
        <taxon>Leptodactylidae</taxon>
        <taxon>Leiuperinae</taxon>
        <taxon>Engystomops</taxon>
    </lineage>
</organism>
<dbReference type="InterPro" id="IPR036645">
    <property type="entry name" value="Elafin-like_sf"/>
</dbReference>
<dbReference type="EMBL" id="WNYA01000909">
    <property type="protein sequence ID" value="KAG8546877.1"/>
    <property type="molecule type" value="Genomic_DNA"/>
</dbReference>
<dbReference type="SUPFAM" id="SSF57256">
    <property type="entry name" value="Elafin-like"/>
    <property type="match status" value="3"/>
</dbReference>
<protein>
    <recommendedName>
        <fullName evidence="1">WAP domain-containing protein</fullName>
    </recommendedName>
</protein>
<dbReference type="InterPro" id="IPR008197">
    <property type="entry name" value="WAP_dom"/>
</dbReference>
<dbReference type="AlphaFoldDB" id="A0AAV6ZCF4"/>
<dbReference type="GO" id="GO:0019731">
    <property type="term" value="P:antibacterial humoral response"/>
    <property type="evidence" value="ECO:0007669"/>
    <property type="project" value="TreeGrafter"/>
</dbReference>
<dbReference type="Gene3D" id="4.10.75.10">
    <property type="entry name" value="Elafin-like"/>
    <property type="match status" value="3"/>
</dbReference>
<name>A0AAV6ZCF4_ENGPU</name>
<evidence type="ECO:0000259" key="1">
    <source>
        <dbReference type="PROSITE" id="PS51390"/>
    </source>
</evidence>
<evidence type="ECO:0000313" key="3">
    <source>
        <dbReference type="Proteomes" id="UP000824782"/>
    </source>
</evidence>
<dbReference type="PRINTS" id="PR00003">
    <property type="entry name" value="4DISULPHCORE"/>
</dbReference>
<evidence type="ECO:0000313" key="2">
    <source>
        <dbReference type="EMBL" id="KAG8546877.1"/>
    </source>
</evidence>
<dbReference type="PROSITE" id="PS51390">
    <property type="entry name" value="WAP"/>
    <property type="match status" value="2"/>
</dbReference>
<accession>A0AAV6ZCF4</accession>
<feature type="domain" description="WAP" evidence="1">
    <location>
        <begin position="59"/>
        <end position="104"/>
    </location>
</feature>
<dbReference type="Proteomes" id="UP000824782">
    <property type="component" value="Unassembled WGS sequence"/>
</dbReference>
<feature type="domain" description="WAP" evidence="1">
    <location>
        <begin position="105"/>
        <end position="153"/>
    </location>
</feature>
<gene>
    <name evidence="2" type="ORF">GDO81_029614</name>
</gene>